<keyword evidence="1" id="KW-1133">Transmembrane helix</keyword>
<dbReference type="STRING" id="643562.Daes_0178"/>
<name>E6VV54_PSEA9</name>
<reference evidence="3" key="1">
    <citation type="submission" date="2010-12" db="EMBL/GenBank/DDBJ databases">
        <title>Complete sequence of Desulfovibrio aespoeensis Aspo-2.</title>
        <authorList>
            <consortium name="US DOE Joint Genome Institute"/>
            <person name="Lucas S."/>
            <person name="Copeland A."/>
            <person name="Lapidus A."/>
            <person name="Cheng J.-F."/>
            <person name="Goodwin L."/>
            <person name="Pitluck S."/>
            <person name="Chertkov O."/>
            <person name="Misra M."/>
            <person name="Detter J.C."/>
            <person name="Han C."/>
            <person name="Tapia R."/>
            <person name="Land M."/>
            <person name="Hauser L."/>
            <person name="Kyrpides N."/>
            <person name="Ivanova N."/>
            <person name="Ovchinnikova G."/>
            <person name="Pedersen K."/>
            <person name="Jagevall S."/>
            <person name="Hazen T."/>
            <person name="Woyke T."/>
        </authorList>
    </citation>
    <scope>NUCLEOTIDE SEQUENCE [LARGE SCALE GENOMIC DNA]</scope>
    <source>
        <strain evidence="3">ATCC 700646 / DSM 10631 / Aspo-2</strain>
    </source>
</reference>
<dbReference type="HOGENOM" id="CLU_1841872_0_0_7"/>
<dbReference type="KEGG" id="das:Daes_0178"/>
<keyword evidence="1" id="KW-0472">Membrane</keyword>
<accession>E6VV54</accession>
<feature type="transmembrane region" description="Helical" evidence="1">
    <location>
        <begin position="67"/>
        <end position="90"/>
    </location>
</feature>
<keyword evidence="3" id="KW-1185">Reference proteome</keyword>
<evidence type="ECO:0000313" key="3">
    <source>
        <dbReference type="Proteomes" id="UP000002191"/>
    </source>
</evidence>
<keyword evidence="1" id="KW-0812">Transmembrane</keyword>
<feature type="transmembrane region" description="Helical" evidence="1">
    <location>
        <begin position="43"/>
        <end position="60"/>
    </location>
</feature>
<proteinExistence type="predicted"/>
<protein>
    <submittedName>
        <fullName evidence="2">Uncharacterized protein</fullName>
    </submittedName>
</protein>
<feature type="transmembrane region" description="Helical" evidence="1">
    <location>
        <begin position="20"/>
        <end position="37"/>
    </location>
</feature>
<gene>
    <name evidence="2" type="ordered locus">Daes_0178</name>
</gene>
<organism evidence="2 3">
    <name type="scientific">Pseudodesulfovibrio aespoeensis (strain ATCC 700646 / DSM 10631 / Aspo-2)</name>
    <name type="common">Desulfovibrio aespoeensis</name>
    <dbReference type="NCBI Taxonomy" id="643562"/>
    <lineage>
        <taxon>Bacteria</taxon>
        <taxon>Pseudomonadati</taxon>
        <taxon>Thermodesulfobacteriota</taxon>
        <taxon>Desulfovibrionia</taxon>
        <taxon>Desulfovibrionales</taxon>
        <taxon>Desulfovibrionaceae</taxon>
    </lineage>
</organism>
<evidence type="ECO:0000256" key="1">
    <source>
        <dbReference type="SAM" id="Phobius"/>
    </source>
</evidence>
<reference evidence="2 3" key="2">
    <citation type="journal article" date="2014" name="Genome Announc.">
        <title>Complete Genome Sequence of the Subsurface, Mesophilic Sulfate-Reducing Bacterium Desulfovibrio aespoeensis Aspo-2.</title>
        <authorList>
            <person name="Pedersen K."/>
            <person name="Bengtsson A."/>
            <person name="Edlund J."/>
            <person name="Rabe L."/>
            <person name="Hazen T."/>
            <person name="Chakraborty R."/>
            <person name="Goodwin L."/>
            <person name="Shapiro N."/>
        </authorList>
    </citation>
    <scope>NUCLEOTIDE SEQUENCE [LARGE SCALE GENOMIC DNA]</scope>
    <source>
        <strain evidence="3">ATCC 700646 / DSM 10631 / Aspo-2</strain>
    </source>
</reference>
<dbReference type="AlphaFoldDB" id="E6VV54"/>
<feature type="transmembrane region" description="Helical" evidence="1">
    <location>
        <begin position="102"/>
        <end position="119"/>
    </location>
</feature>
<evidence type="ECO:0000313" key="2">
    <source>
        <dbReference type="EMBL" id="ADU61205.1"/>
    </source>
</evidence>
<dbReference type="EMBL" id="CP002431">
    <property type="protein sequence ID" value="ADU61205.1"/>
    <property type="molecule type" value="Genomic_DNA"/>
</dbReference>
<dbReference type="Proteomes" id="UP000002191">
    <property type="component" value="Chromosome"/>
</dbReference>
<sequence>MTRSGQTPPDRILAGRDAGLAAFVAVTAAEALITGLARHSADAWTTGVLAVLVFSALAWLARQGRIIPLWAVVVIMLITGSRHLSVGLAGTFSTPGPALADLLRVAAGAVLAWGALAVFRSRSYRGDPGRGDSGQGDHG</sequence>
<dbReference type="RefSeq" id="WP_013513142.1">
    <property type="nucleotide sequence ID" value="NC_014844.1"/>
</dbReference>